<feature type="region of interest" description="Disordered" evidence="1">
    <location>
        <begin position="152"/>
        <end position="171"/>
    </location>
</feature>
<sequence length="171" mass="17793">MKLAHLGRGVLTALLLPLLSAPGPARAQPVALPCGGIIGGRTINGDVEVPRGRVCTLRNLQVNGEVRVERGASLTVQNTRITGDLRAGSGFARLTVRSSVVTGDLQAQGGGAVNVEDTRIEGDLRLERNAGPLRLSRLTILGNLECLNNARAPSGTSLGVDGEQTGQCRTL</sequence>
<dbReference type="InterPro" id="IPR012332">
    <property type="entry name" value="Autotransporter_pectin_lyase_C"/>
</dbReference>
<accession>A0A2I9D5U7</accession>
<dbReference type="Proteomes" id="UP000236569">
    <property type="component" value="Unassembled WGS sequence"/>
</dbReference>
<gene>
    <name evidence="3" type="ORF">DAERI_060030</name>
</gene>
<dbReference type="OrthoDB" id="71292at2"/>
<proteinExistence type="predicted"/>
<dbReference type="AlphaFoldDB" id="A0A2I9D5U7"/>
<feature type="chain" id="PRO_5014329270" evidence="2">
    <location>
        <begin position="28"/>
        <end position="171"/>
    </location>
</feature>
<dbReference type="Gene3D" id="2.160.20.20">
    <property type="match status" value="1"/>
</dbReference>
<evidence type="ECO:0000313" key="4">
    <source>
        <dbReference type="Proteomes" id="UP000236569"/>
    </source>
</evidence>
<feature type="signal peptide" evidence="2">
    <location>
        <begin position="1"/>
        <end position="27"/>
    </location>
</feature>
<dbReference type="EMBL" id="BFAG01000006">
    <property type="protein sequence ID" value="GBF05770.1"/>
    <property type="molecule type" value="Genomic_DNA"/>
</dbReference>
<organism evidence="3 4">
    <name type="scientific">Deinococcus aerius</name>
    <dbReference type="NCBI Taxonomy" id="200253"/>
    <lineage>
        <taxon>Bacteria</taxon>
        <taxon>Thermotogati</taxon>
        <taxon>Deinococcota</taxon>
        <taxon>Deinococci</taxon>
        <taxon>Deinococcales</taxon>
        <taxon>Deinococcaceae</taxon>
        <taxon>Deinococcus</taxon>
    </lineage>
</organism>
<keyword evidence="4" id="KW-1185">Reference proteome</keyword>
<keyword evidence="2" id="KW-0732">Signal</keyword>
<reference evidence="4" key="1">
    <citation type="submission" date="2018-01" db="EMBL/GenBank/DDBJ databases">
        <title>Draft Genome Sequence of the Radioresistant Bacterium Deinococcus aerius TR0125, Isolated from the Higher Atmosphere above Japan.</title>
        <authorList>
            <person name="Satoh K."/>
            <person name="Arai H."/>
            <person name="Sanzen T."/>
            <person name="Kawaguchi Y."/>
            <person name="Hayashi H."/>
            <person name="Yokobori S."/>
            <person name="Yamagishi A."/>
            <person name="Oono Y."/>
            <person name="Narumi I."/>
        </authorList>
    </citation>
    <scope>NUCLEOTIDE SEQUENCE [LARGE SCALE GENOMIC DNA]</scope>
    <source>
        <strain evidence="4">TR0125</strain>
    </source>
</reference>
<evidence type="ECO:0000256" key="1">
    <source>
        <dbReference type="SAM" id="MobiDB-lite"/>
    </source>
</evidence>
<protein>
    <submittedName>
        <fullName evidence="3">Uncharacterized protein</fullName>
    </submittedName>
</protein>
<dbReference type="RefSeq" id="WP_133162002.1">
    <property type="nucleotide sequence ID" value="NZ_BFAG01000006.1"/>
</dbReference>
<evidence type="ECO:0000256" key="2">
    <source>
        <dbReference type="SAM" id="SignalP"/>
    </source>
</evidence>
<evidence type="ECO:0000313" key="3">
    <source>
        <dbReference type="EMBL" id="GBF05770.1"/>
    </source>
</evidence>
<name>A0A2I9D5U7_9DEIO</name>
<comment type="caution">
    <text evidence="3">The sequence shown here is derived from an EMBL/GenBank/DDBJ whole genome shotgun (WGS) entry which is preliminary data.</text>
</comment>